<dbReference type="GO" id="GO:0016491">
    <property type="term" value="F:oxidoreductase activity"/>
    <property type="evidence" value="ECO:0007669"/>
    <property type="project" value="UniProtKB-KW"/>
</dbReference>
<dbReference type="InterPro" id="IPR036291">
    <property type="entry name" value="NAD(P)-bd_dom_sf"/>
</dbReference>
<dbReference type="PANTHER" id="PTHR47706:SF9">
    <property type="entry name" value="NMRA-LIKE DOMAIN-CONTAINING PROTEIN-RELATED"/>
    <property type="match status" value="1"/>
</dbReference>
<sequence length="285" mass="30390">MSAITVAVFGYGTVGKPLVADLLQNGANVVLFSRDASKLTEIPSQVKTESVDYNDDASIALLLKKNHADVVVCVLAGDFDVITKTQVGLARAAKEAGAQLFVPNEFGLNTDGYPSGTLFGAKYDATKALNQVGVPTLRIITGAFIEYIPWLTGSSKHPEKVAITGKGETKFSFTSIPDISGYLAYVLTHYSFAALSNQVLLIEGQAASLREVADILGKEVVAIEGEELHPLAKVLQEVGELGALRVGYEYSKPDTPSQLVTLKSGSGNVLWEGHQWKTIADVFGN</sequence>
<keyword evidence="2" id="KW-0560">Oxidoreductase</keyword>
<dbReference type="Pfam" id="PF05368">
    <property type="entry name" value="NmrA"/>
    <property type="match status" value="1"/>
</dbReference>
<dbReference type="SUPFAM" id="SSF51735">
    <property type="entry name" value="NAD(P)-binding Rossmann-fold domains"/>
    <property type="match status" value="1"/>
</dbReference>
<dbReference type="Gene3D" id="3.40.50.720">
    <property type="entry name" value="NAD(P)-binding Rossmann-like Domain"/>
    <property type="match status" value="1"/>
</dbReference>
<dbReference type="STRING" id="1314674.A0A0D7B8I4"/>
<proteinExistence type="predicted"/>
<evidence type="ECO:0000313" key="5">
    <source>
        <dbReference type="Proteomes" id="UP000054007"/>
    </source>
</evidence>
<gene>
    <name evidence="4" type="ORF">CYLTODRAFT_444424</name>
</gene>
<accession>A0A0D7B8I4</accession>
<keyword evidence="5" id="KW-1185">Reference proteome</keyword>
<name>A0A0D7B8I4_9AGAR</name>
<protein>
    <submittedName>
        <fullName evidence="4">NAD(P)-binding protein</fullName>
    </submittedName>
</protein>
<keyword evidence="1" id="KW-0521">NADP</keyword>
<evidence type="ECO:0000313" key="4">
    <source>
        <dbReference type="EMBL" id="KIY66863.1"/>
    </source>
</evidence>
<dbReference type="InterPro" id="IPR008030">
    <property type="entry name" value="NmrA-like"/>
</dbReference>
<evidence type="ECO:0000259" key="3">
    <source>
        <dbReference type="Pfam" id="PF05368"/>
    </source>
</evidence>
<dbReference type="InterPro" id="IPR051609">
    <property type="entry name" value="NmrA/Isoflavone_reductase-like"/>
</dbReference>
<evidence type="ECO:0000256" key="1">
    <source>
        <dbReference type="ARBA" id="ARBA00022857"/>
    </source>
</evidence>
<dbReference type="PANTHER" id="PTHR47706">
    <property type="entry name" value="NMRA-LIKE FAMILY PROTEIN"/>
    <property type="match status" value="1"/>
</dbReference>
<dbReference type="Proteomes" id="UP000054007">
    <property type="component" value="Unassembled WGS sequence"/>
</dbReference>
<reference evidence="4 5" key="1">
    <citation type="journal article" date="2015" name="Fungal Genet. Biol.">
        <title>Evolution of novel wood decay mechanisms in Agaricales revealed by the genome sequences of Fistulina hepatica and Cylindrobasidium torrendii.</title>
        <authorList>
            <person name="Floudas D."/>
            <person name="Held B.W."/>
            <person name="Riley R."/>
            <person name="Nagy L.G."/>
            <person name="Koehler G."/>
            <person name="Ransdell A.S."/>
            <person name="Younus H."/>
            <person name="Chow J."/>
            <person name="Chiniquy J."/>
            <person name="Lipzen A."/>
            <person name="Tritt A."/>
            <person name="Sun H."/>
            <person name="Haridas S."/>
            <person name="LaButti K."/>
            <person name="Ohm R.A."/>
            <person name="Kues U."/>
            <person name="Blanchette R.A."/>
            <person name="Grigoriev I.V."/>
            <person name="Minto R.E."/>
            <person name="Hibbett D.S."/>
        </authorList>
    </citation>
    <scope>NUCLEOTIDE SEQUENCE [LARGE SCALE GENOMIC DNA]</scope>
    <source>
        <strain evidence="4 5">FP15055 ss-10</strain>
    </source>
</reference>
<organism evidence="4 5">
    <name type="scientific">Cylindrobasidium torrendii FP15055 ss-10</name>
    <dbReference type="NCBI Taxonomy" id="1314674"/>
    <lineage>
        <taxon>Eukaryota</taxon>
        <taxon>Fungi</taxon>
        <taxon>Dikarya</taxon>
        <taxon>Basidiomycota</taxon>
        <taxon>Agaricomycotina</taxon>
        <taxon>Agaricomycetes</taxon>
        <taxon>Agaricomycetidae</taxon>
        <taxon>Agaricales</taxon>
        <taxon>Marasmiineae</taxon>
        <taxon>Physalacriaceae</taxon>
        <taxon>Cylindrobasidium</taxon>
    </lineage>
</organism>
<evidence type="ECO:0000256" key="2">
    <source>
        <dbReference type="ARBA" id="ARBA00023002"/>
    </source>
</evidence>
<dbReference type="EMBL" id="KN880542">
    <property type="protein sequence ID" value="KIY66863.1"/>
    <property type="molecule type" value="Genomic_DNA"/>
</dbReference>
<dbReference type="OrthoDB" id="5283654at2759"/>
<feature type="domain" description="NmrA-like" evidence="3">
    <location>
        <begin position="5"/>
        <end position="220"/>
    </location>
</feature>
<dbReference type="AlphaFoldDB" id="A0A0D7B8I4"/>